<evidence type="ECO:0000313" key="2">
    <source>
        <dbReference type="Proteomes" id="UP001465668"/>
    </source>
</evidence>
<name>A0ABR2Y258_9PEZI</name>
<accession>A0ABR2Y258</accession>
<dbReference type="EMBL" id="JARVKM010000008">
    <property type="protein sequence ID" value="KAK9780069.1"/>
    <property type="molecule type" value="Genomic_DNA"/>
</dbReference>
<comment type="caution">
    <text evidence="1">The sequence shown here is derived from an EMBL/GenBank/DDBJ whole genome shotgun (WGS) entry which is preliminary data.</text>
</comment>
<sequence length="158" mass="17432">MVEECKERYKRLMLSRTRAVEAQEAQAISEAVGLMISMAGPFPRFFQGKIQVQILLAASCQLGGTSDNAAQDRGGPSTETRYGCFQVPFFLGSNGPEFLCFERRNPCTVLRSDFSDSILALMCRSIAEACGDCGDAWPERAACPLQATDPRLMYDAWI</sequence>
<organism evidence="1 2">
    <name type="scientific">Seiridium cardinale</name>
    <dbReference type="NCBI Taxonomy" id="138064"/>
    <lineage>
        <taxon>Eukaryota</taxon>
        <taxon>Fungi</taxon>
        <taxon>Dikarya</taxon>
        <taxon>Ascomycota</taxon>
        <taxon>Pezizomycotina</taxon>
        <taxon>Sordariomycetes</taxon>
        <taxon>Xylariomycetidae</taxon>
        <taxon>Amphisphaeriales</taxon>
        <taxon>Sporocadaceae</taxon>
        <taxon>Seiridium</taxon>
    </lineage>
</organism>
<evidence type="ECO:0000313" key="1">
    <source>
        <dbReference type="EMBL" id="KAK9780069.1"/>
    </source>
</evidence>
<proteinExistence type="predicted"/>
<reference evidence="1 2" key="1">
    <citation type="submission" date="2024-02" db="EMBL/GenBank/DDBJ databases">
        <title>First draft genome assembly of two strains of Seiridium cardinale.</title>
        <authorList>
            <person name="Emiliani G."/>
            <person name="Scali E."/>
        </authorList>
    </citation>
    <scope>NUCLEOTIDE SEQUENCE [LARGE SCALE GENOMIC DNA]</scope>
    <source>
        <strain evidence="1 2">BM-138-000479</strain>
    </source>
</reference>
<gene>
    <name evidence="1" type="ORF">SCAR479_03193</name>
</gene>
<keyword evidence="2" id="KW-1185">Reference proteome</keyword>
<protein>
    <submittedName>
        <fullName evidence="1">Uncharacterized protein</fullName>
    </submittedName>
</protein>
<dbReference type="Proteomes" id="UP001465668">
    <property type="component" value="Unassembled WGS sequence"/>
</dbReference>